<dbReference type="GO" id="GO:0005829">
    <property type="term" value="C:cytosol"/>
    <property type="evidence" value="ECO:0007669"/>
    <property type="project" value="TreeGrafter"/>
</dbReference>
<dbReference type="HOGENOM" id="CLU_045518_1_0_4"/>
<evidence type="ECO:0000256" key="1">
    <source>
        <dbReference type="ARBA" id="ARBA00004781"/>
    </source>
</evidence>
<protein>
    <recommendedName>
        <fullName evidence="4 6">dTDP-4-dehydrorhamnose reductase</fullName>
        <ecNumber evidence="3 6">1.1.1.133</ecNumber>
    </recommendedName>
</protein>
<evidence type="ECO:0000256" key="3">
    <source>
        <dbReference type="ARBA" id="ARBA00012929"/>
    </source>
</evidence>
<evidence type="ECO:0000313" key="9">
    <source>
        <dbReference type="Proteomes" id="UP000031838"/>
    </source>
</evidence>
<dbReference type="AlphaFoldDB" id="A0A0B6RIU9"/>
<comment type="similarity">
    <text evidence="2 6">Belongs to the dTDP-4-dehydrorhamnose reductase family.</text>
</comment>
<dbReference type="InterPro" id="IPR029903">
    <property type="entry name" value="RmlD-like-bd"/>
</dbReference>
<gene>
    <name evidence="8" type="primary">rmlD</name>
    <name evidence="8" type="ORF">BGL_1c07270</name>
</gene>
<keyword evidence="6 8" id="KW-0560">Oxidoreductase</keyword>
<reference evidence="8 9" key="2">
    <citation type="journal article" date="2016" name="Appl. Microbiol. Biotechnol.">
        <title>Mutations improving production and secretion of extracellular lipase by Burkholderia glumae PG1.</title>
        <authorList>
            <person name="Knapp A."/>
            <person name="Voget S."/>
            <person name="Gao R."/>
            <person name="Zaburannyi N."/>
            <person name="Krysciak D."/>
            <person name="Breuer M."/>
            <person name="Hauer B."/>
            <person name="Streit W.R."/>
            <person name="Muller R."/>
            <person name="Daniel R."/>
            <person name="Jaeger K.E."/>
        </authorList>
    </citation>
    <scope>NUCLEOTIDE SEQUENCE [LARGE SCALE GENOMIC DNA]</scope>
    <source>
        <strain evidence="8 9">PG1</strain>
    </source>
</reference>
<sequence>MRVLVTGRNGQVGWELARALAPLGEVVACDRETADLSRPETLAPLVAEVRPGLIVNAAAYTAVDRAEEEEALALRVNGESVGVLAEAARKAGALLVHYSTDYVFDGTADRPYTESDPTSPVNAYGRTKLAGEQAIAAAGGDWLTFRTTWVYGVRGRNFLRTMLRLAGERETMRVVADQIGTPTSARMIAELTAHAAAQAMRERSAGHFESGLFHMTAADQTSWHGFASTIVDSARATRGDAIKVRTIEAIDSEAYPTPARRPAWSVLDNGRFDRRFGLTRLDWRRALALVMDDLAEH</sequence>
<dbReference type="CDD" id="cd05254">
    <property type="entry name" value="dTDP_HR_like_SDR_e"/>
    <property type="match status" value="1"/>
</dbReference>
<keyword evidence="9" id="KW-1185">Reference proteome</keyword>
<reference evidence="9" key="1">
    <citation type="submission" date="2011-03" db="EMBL/GenBank/DDBJ databases">
        <authorList>
            <person name="Voget S."/>
            <person name="Streit W.R."/>
            <person name="Jaeger K.E."/>
            <person name="Daniel R."/>
        </authorList>
    </citation>
    <scope>NUCLEOTIDE SEQUENCE [LARGE SCALE GENOMIC DNA]</scope>
    <source>
        <strain evidence="9">PG1</strain>
    </source>
</reference>
<proteinExistence type="inferred from homology"/>
<dbReference type="UniPathway" id="UPA00124"/>
<dbReference type="PANTHER" id="PTHR10491">
    <property type="entry name" value="DTDP-4-DEHYDRORHAMNOSE REDUCTASE"/>
    <property type="match status" value="1"/>
</dbReference>
<evidence type="ECO:0000256" key="2">
    <source>
        <dbReference type="ARBA" id="ARBA00010944"/>
    </source>
</evidence>
<comment type="catalytic activity">
    <reaction evidence="5 6">
        <text>dTDP-beta-L-rhamnose + NADP(+) = dTDP-4-dehydro-beta-L-rhamnose + NADPH + H(+)</text>
        <dbReference type="Rhea" id="RHEA:21796"/>
        <dbReference type="ChEBI" id="CHEBI:15378"/>
        <dbReference type="ChEBI" id="CHEBI:57510"/>
        <dbReference type="ChEBI" id="CHEBI:57783"/>
        <dbReference type="ChEBI" id="CHEBI:58349"/>
        <dbReference type="ChEBI" id="CHEBI:62830"/>
        <dbReference type="EC" id="1.1.1.133"/>
    </reaction>
</comment>
<dbReference type="Proteomes" id="UP000031838">
    <property type="component" value="Chromosome 1"/>
</dbReference>
<evidence type="ECO:0000259" key="7">
    <source>
        <dbReference type="Pfam" id="PF04321"/>
    </source>
</evidence>
<comment type="pathway">
    <text evidence="1 6">Carbohydrate biosynthesis; dTDP-L-rhamnose biosynthesis.</text>
</comment>
<comment type="cofactor">
    <cofactor evidence="6">
        <name>Mg(2+)</name>
        <dbReference type="ChEBI" id="CHEBI:18420"/>
    </cofactor>
    <text evidence="6">Binds 1 Mg(2+) ion per monomer.</text>
</comment>
<evidence type="ECO:0000313" key="8">
    <source>
        <dbReference type="EMBL" id="AJK45262.1"/>
    </source>
</evidence>
<dbReference type="EC" id="1.1.1.133" evidence="3 6"/>
<dbReference type="NCBIfam" id="TIGR01214">
    <property type="entry name" value="rmlD"/>
    <property type="match status" value="1"/>
</dbReference>
<keyword evidence="6" id="KW-0521">NADP</keyword>
<dbReference type="PANTHER" id="PTHR10491:SF4">
    <property type="entry name" value="METHIONINE ADENOSYLTRANSFERASE 2 SUBUNIT BETA"/>
    <property type="match status" value="1"/>
</dbReference>
<dbReference type="FunFam" id="3.40.50.720:FF:000159">
    <property type="entry name" value="dTDP-4-dehydrorhamnose reductase"/>
    <property type="match status" value="1"/>
</dbReference>
<dbReference type="Pfam" id="PF04321">
    <property type="entry name" value="RmlD_sub_bind"/>
    <property type="match status" value="1"/>
</dbReference>
<dbReference type="KEGG" id="bgp:BGL_1c07270"/>
<dbReference type="Gene3D" id="3.90.25.10">
    <property type="entry name" value="UDP-galactose 4-epimerase, domain 1"/>
    <property type="match status" value="1"/>
</dbReference>
<dbReference type="GO" id="GO:0008831">
    <property type="term" value="F:dTDP-4-dehydrorhamnose reductase activity"/>
    <property type="evidence" value="ECO:0007669"/>
    <property type="project" value="UniProtKB-EC"/>
</dbReference>
<organism evidence="8 9">
    <name type="scientific">Burkholderia plantarii</name>
    <dbReference type="NCBI Taxonomy" id="41899"/>
    <lineage>
        <taxon>Bacteria</taxon>
        <taxon>Pseudomonadati</taxon>
        <taxon>Pseudomonadota</taxon>
        <taxon>Betaproteobacteria</taxon>
        <taxon>Burkholderiales</taxon>
        <taxon>Burkholderiaceae</taxon>
        <taxon>Burkholderia</taxon>
    </lineage>
</organism>
<dbReference type="InterPro" id="IPR036291">
    <property type="entry name" value="NAD(P)-bd_dom_sf"/>
</dbReference>
<name>A0A0B6RIU9_BURPL</name>
<evidence type="ECO:0000256" key="6">
    <source>
        <dbReference type="RuleBase" id="RU364082"/>
    </source>
</evidence>
<evidence type="ECO:0000256" key="5">
    <source>
        <dbReference type="ARBA" id="ARBA00048200"/>
    </source>
</evidence>
<comment type="function">
    <text evidence="6">Catalyzes the reduction of dTDP-6-deoxy-L-lyxo-4-hexulose to yield dTDP-L-rhamnose.</text>
</comment>
<dbReference type="GO" id="GO:0019305">
    <property type="term" value="P:dTDP-rhamnose biosynthetic process"/>
    <property type="evidence" value="ECO:0007669"/>
    <property type="project" value="UniProtKB-UniPathway"/>
</dbReference>
<dbReference type="KEGG" id="bpla:bpln_1g07170"/>
<dbReference type="SUPFAM" id="SSF51735">
    <property type="entry name" value="NAD(P)-binding Rossmann-fold domains"/>
    <property type="match status" value="1"/>
</dbReference>
<dbReference type="EMBL" id="CP002580">
    <property type="protein sequence ID" value="AJK45262.1"/>
    <property type="molecule type" value="Genomic_DNA"/>
</dbReference>
<dbReference type="NCBIfam" id="NF007440">
    <property type="entry name" value="PRK09987.1"/>
    <property type="match status" value="1"/>
</dbReference>
<dbReference type="RefSeq" id="WP_042624023.1">
    <property type="nucleotide sequence ID" value="NZ_BSTO01000031.1"/>
</dbReference>
<dbReference type="Gene3D" id="3.40.50.720">
    <property type="entry name" value="NAD(P)-binding Rossmann-like Domain"/>
    <property type="match status" value="1"/>
</dbReference>
<evidence type="ECO:0000256" key="4">
    <source>
        <dbReference type="ARBA" id="ARBA00017099"/>
    </source>
</evidence>
<accession>A0A0B6RIU9</accession>
<feature type="domain" description="RmlD-like substrate binding" evidence="7">
    <location>
        <begin position="1"/>
        <end position="294"/>
    </location>
</feature>
<dbReference type="InterPro" id="IPR005913">
    <property type="entry name" value="dTDP_dehydrorham_reduct"/>
</dbReference>